<gene>
    <name evidence="2" type="ORF">C1645_837461</name>
</gene>
<evidence type="ECO:0000256" key="1">
    <source>
        <dbReference type="SAM" id="MobiDB-lite"/>
    </source>
</evidence>
<sequence length="268" mass="30273">MNTILVEFIEAKLTKINEGKKDNRTELSSADITLLVKNPAASREEESTRPFSERGAEETEAPERILENQKSLSDFFAYELDGLTGSEFDTKLSELKDRLLIGLANHVFKIAFTQKDRADQIINQYFSPASREPNSFSTPEIETRRENLAKTITDLNSQFSIPKLTSELNSLSSDLAAKIILKDEESVKVGDNLKKILKLTSGESDGLWKSKGSKVKIDFFKAKKLVEQYGVEEYFESLKEGSQKKLVAHLLSREALKILTLQHLTRLK</sequence>
<comment type="caution">
    <text evidence="2">The sequence shown here is derived from an EMBL/GenBank/DDBJ whole genome shotgun (WGS) entry which is preliminary data.</text>
</comment>
<reference evidence="2 3" key="1">
    <citation type="submission" date="2018-06" db="EMBL/GenBank/DDBJ databases">
        <title>Comparative genomics reveals the genomic features of Rhizophagus irregularis, R. cerebriforme, R. diaphanum and Gigaspora rosea, and their symbiotic lifestyle signature.</title>
        <authorList>
            <person name="Morin E."/>
            <person name="San Clemente H."/>
            <person name="Chen E.C.H."/>
            <person name="De La Providencia I."/>
            <person name="Hainaut M."/>
            <person name="Kuo A."/>
            <person name="Kohler A."/>
            <person name="Murat C."/>
            <person name="Tang N."/>
            <person name="Roy S."/>
            <person name="Loubradou J."/>
            <person name="Henrissat B."/>
            <person name="Grigoriev I.V."/>
            <person name="Corradi N."/>
            <person name="Roux C."/>
            <person name="Martin F.M."/>
        </authorList>
    </citation>
    <scope>NUCLEOTIDE SEQUENCE [LARGE SCALE GENOMIC DNA]</scope>
    <source>
        <strain evidence="2 3">DAOM 227022</strain>
    </source>
</reference>
<feature type="compositionally biased region" description="Basic and acidic residues" evidence="1">
    <location>
        <begin position="42"/>
        <end position="64"/>
    </location>
</feature>
<dbReference type="AlphaFoldDB" id="A0A397S8Q1"/>
<evidence type="ECO:0000313" key="2">
    <source>
        <dbReference type="EMBL" id="RIA81136.1"/>
    </source>
</evidence>
<dbReference type="EMBL" id="QKYT01000841">
    <property type="protein sequence ID" value="RIA81136.1"/>
    <property type="molecule type" value="Genomic_DNA"/>
</dbReference>
<organism evidence="2 3">
    <name type="scientific">Glomus cerebriforme</name>
    <dbReference type="NCBI Taxonomy" id="658196"/>
    <lineage>
        <taxon>Eukaryota</taxon>
        <taxon>Fungi</taxon>
        <taxon>Fungi incertae sedis</taxon>
        <taxon>Mucoromycota</taxon>
        <taxon>Glomeromycotina</taxon>
        <taxon>Glomeromycetes</taxon>
        <taxon>Glomerales</taxon>
        <taxon>Glomeraceae</taxon>
        <taxon>Glomus</taxon>
    </lineage>
</organism>
<dbReference type="Proteomes" id="UP000265703">
    <property type="component" value="Unassembled WGS sequence"/>
</dbReference>
<feature type="region of interest" description="Disordered" evidence="1">
    <location>
        <begin position="38"/>
        <end position="64"/>
    </location>
</feature>
<name>A0A397S8Q1_9GLOM</name>
<protein>
    <submittedName>
        <fullName evidence="2">Uncharacterized protein</fullName>
    </submittedName>
</protein>
<accession>A0A397S8Q1</accession>
<evidence type="ECO:0000313" key="3">
    <source>
        <dbReference type="Proteomes" id="UP000265703"/>
    </source>
</evidence>
<proteinExistence type="predicted"/>
<keyword evidence="3" id="KW-1185">Reference proteome</keyword>